<dbReference type="EMBL" id="MU006801">
    <property type="protein sequence ID" value="KAF2635976.1"/>
    <property type="molecule type" value="Genomic_DNA"/>
</dbReference>
<evidence type="ECO:0000313" key="2">
    <source>
        <dbReference type="EMBL" id="KAF2635976.1"/>
    </source>
</evidence>
<evidence type="ECO:0000256" key="1">
    <source>
        <dbReference type="SAM" id="Phobius"/>
    </source>
</evidence>
<dbReference type="AlphaFoldDB" id="A0A6A6RLA5"/>
<gene>
    <name evidence="2" type="ORF">P280DRAFT_162489</name>
</gene>
<sequence length="76" mass="8714">MSNSTFRSWLLYPSALIKYFCVVFCCVSAGEIYSDSERCNALRNGISVRRGNGSLIIRMYLRHRINSLLIVHQAEI</sequence>
<keyword evidence="3" id="KW-1185">Reference proteome</keyword>
<dbReference type="Proteomes" id="UP000799753">
    <property type="component" value="Unassembled WGS sequence"/>
</dbReference>
<proteinExistence type="predicted"/>
<organism evidence="2 3">
    <name type="scientific">Massarina eburnea CBS 473.64</name>
    <dbReference type="NCBI Taxonomy" id="1395130"/>
    <lineage>
        <taxon>Eukaryota</taxon>
        <taxon>Fungi</taxon>
        <taxon>Dikarya</taxon>
        <taxon>Ascomycota</taxon>
        <taxon>Pezizomycotina</taxon>
        <taxon>Dothideomycetes</taxon>
        <taxon>Pleosporomycetidae</taxon>
        <taxon>Pleosporales</taxon>
        <taxon>Massarineae</taxon>
        <taxon>Massarinaceae</taxon>
        <taxon>Massarina</taxon>
    </lineage>
</organism>
<protein>
    <submittedName>
        <fullName evidence="2">Uncharacterized protein</fullName>
    </submittedName>
</protein>
<evidence type="ECO:0000313" key="3">
    <source>
        <dbReference type="Proteomes" id="UP000799753"/>
    </source>
</evidence>
<keyword evidence="1" id="KW-0472">Membrane</keyword>
<reference evidence="2" key="1">
    <citation type="journal article" date="2020" name="Stud. Mycol.">
        <title>101 Dothideomycetes genomes: a test case for predicting lifestyles and emergence of pathogens.</title>
        <authorList>
            <person name="Haridas S."/>
            <person name="Albert R."/>
            <person name="Binder M."/>
            <person name="Bloem J."/>
            <person name="Labutti K."/>
            <person name="Salamov A."/>
            <person name="Andreopoulos B."/>
            <person name="Baker S."/>
            <person name="Barry K."/>
            <person name="Bills G."/>
            <person name="Bluhm B."/>
            <person name="Cannon C."/>
            <person name="Castanera R."/>
            <person name="Culley D."/>
            <person name="Daum C."/>
            <person name="Ezra D."/>
            <person name="Gonzalez J."/>
            <person name="Henrissat B."/>
            <person name="Kuo A."/>
            <person name="Liang C."/>
            <person name="Lipzen A."/>
            <person name="Lutzoni F."/>
            <person name="Magnuson J."/>
            <person name="Mondo S."/>
            <person name="Nolan M."/>
            <person name="Ohm R."/>
            <person name="Pangilinan J."/>
            <person name="Park H.-J."/>
            <person name="Ramirez L."/>
            <person name="Alfaro M."/>
            <person name="Sun H."/>
            <person name="Tritt A."/>
            <person name="Yoshinaga Y."/>
            <person name="Zwiers L.-H."/>
            <person name="Turgeon B."/>
            <person name="Goodwin S."/>
            <person name="Spatafora J."/>
            <person name="Crous P."/>
            <person name="Grigoriev I."/>
        </authorList>
    </citation>
    <scope>NUCLEOTIDE SEQUENCE</scope>
    <source>
        <strain evidence="2">CBS 473.64</strain>
    </source>
</reference>
<accession>A0A6A6RLA5</accession>
<name>A0A6A6RLA5_9PLEO</name>
<feature type="transmembrane region" description="Helical" evidence="1">
    <location>
        <begin position="12"/>
        <end position="33"/>
    </location>
</feature>
<keyword evidence="1" id="KW-0812">Transmembrane</keyword>
<keyword evidence="1" id="KW-1133">Transmembrane helix</keyword>